<name>A0A137P695_CONC2</name>
<evidence type="ECO:0000313" key="3">
    <source>
        <dbReference type="Proteomes" id="UP000070444"/>
    </source>
</evidence>
<dbReference type="Proteomes" id="UP000070444">
    <property type="component" value="Unassembled WGS sequence"/>
</dbReference>
<keyword evidence="3" id="KW-1185">Reference proteome</keyword>
<keyword evidence="1" id="KW-0732">Signal</keyword>
<feature type="signal peptide" evidence="1">
    <location>
        <begin position="1"/>
        <end position="21"/>
    </location>
</feature>
<evidence type="ECO:0000256" key="1">
    <source>
        <dbReference type="SAM" id="SignalP"/>
    </source>
</evidence>
<dbReference type="AlphaFoldDB" id="A0A137P695"/>
<sequence>MIKSSLVYLFSLLLLLGFTRCDNLADEFIQVPNEYFYESYYSSDKGSCIIANKETGNKPTIQLCNDKYKVSNHSLTLPRNTFPICAYFPDWYDLKPDDYKGYIKFKALNGNITYDKSMKECAAELSTFSKSRFKDMYNANTHELMCIRVSEYKIESLIQDKVKWDNTEFQADLIMSSFCFDINKQGCIALVQHLIDERDNSALNLLGYDINTTPTTWLYADGIDIIILHIITEIFGMTLELKVIGDVNYYTISPKSPTEEFKEYKAGLVGGLQEHK</sequence>
<accession>A0A137P695</accession>
<organism evidence="2 3">
    <name type="scientific">Conidiobolus coronatus (strain ATCC 28846 / CBS 209.66 / NRRL 28638)</name>
    <name type="common">Delacroixia coronata</name>
    <dbReference type="NCBI Taxonomy" id="796925"/>
    <lineage>
        <taxon>Eukaryota</taxon>
        <taxon>Fungi</taxon>
        <taxon>Fungi incertae sedis</taxon>
        <taxon>Zoopagomycota</taxon>
        <taxon>Entomophthoromycotina</taxon>
        <taxon>Entomophthoromycetes</taxon>
        <taxon>Entomophthorales</taxon>
        <taxon>Ancylistaceae</taxon>
        <taxon>Conidiobolus</taxon>
    </lineage>
</organism>
<evidence type="ECO:0000313" key="2">
    <source>
        <dbReference type="EMBL" id="KXN70516.1"/>
    </source>
</evidence>
<gene>
    <name evidence="2" type="ORF">CONCODRAFT_6931</name>
</gene>
<proteinExistence type="predicted"/>
<dbReference type="EMBL" id="KQ964500">
    <property type="protein sequence ID" value="KXN70516.1"/>
    <property type="molecule type" value="Genomic_DNA"/>
</dbReference>
<protein>
    <submittedName>
        <fullName evidence="2">Uncharacterized protein</fullName>
    </submittedName>
</protein>
<feature type="chain" id="PRO_5007294534" evidence="1">
    <location>
        <begin position="22"/>
        <end position="276"/>
    </location>
</feature>
<reference evidence="2 3" key="1">
    <citation type="journal article" date="2015" name="Genome Biol. Evol.">
        <title>Phylogenomic analyses indicate that early fungi evolved digesting cell walls of algal ancestors of land plants.</title>
        <authorList>
            <person name="Chang Y."/>
            <person name="Wang S."/>
            <person name="Sekimoto S."/>
            <person name="Aerts A.L."/>
            <person name="Choi C."/>
            <person name="Clum A."/>
            <person name="LaButti K.M."/>
            <person name="Lindquist E.A."/>
            <person name="Yee Ngan C."/>
            <person name="Ohm R.A."/>
            <person name="Salamov A.A."/>
            <person name="Grigoriev I.V."/>
            <person name="Spatafora J.W."/>
            <person name="Berbee M.L."/>
        </authorList>
    </citation>
    <scope>NUCLEOTIDE SEQUENCE [LARGE SCALE GENOMIC DNA]</scope>
    <source>
        <strain evidence="2 3">NRRL 28638</strain>
    </source>
</reference>